<keyword evidence="3" id="KW-1185">Reference proteome</keyword>
<feature type="region of interest" description="Disordered" evidence="1">
    <location>
        <begin position="583"/>
        <end position="609"/>
    </location>
</feature>
<organism evidence="2 3">
    <name type="scientific">Phytophthora infestans (strain T30-4)</name>
    <name type="common">Potato late blight agent</name>
    <dbReference type="NCBI Taxonomy" id="403677"/>
    <lineage>
        <taxon>Eukaryota</taxon>
        <taxon>Sar</taxon>
        <taxon>Stramenopiles</taxon>
        <taxon>Oomycota</taxon>
        <taxon>Peronosporomycetes</taxon>
        <taxon>Peronosporales</taxon>
        <taxon>Peronosporaceae</taxon>
        <taxon>Phytophthora</taxon>
    </lineage>
</organism>
<protein>
    <submittedName>
        <fullName evidence="2">Uncharacterized protein</fullName>
    </submittedName>
</protein>
<dbReference type="AlphaFoldDB" id="D0NZA3"/>
<dbReference type="HOGENOM" id="CLU_448713_0_0_1"/>
<dbReference type="eggNOG" id="ENOG502RRYG">
    <property type="taxonomic scope" value="Eukaryota"/>
</dbReference>
<feature type="compositionally biased region" description="Basic and acidic residues" evidence="1">
    <location>
        <begin position="583"/>
        <end position="599"/>
    </location>
</feature>
<evidence type="ECO:0000256" key="1">
    <source>
        <dbReference type="SAM" id="MobiDB-lite"/>
    </source>
</evidence>
<dbReference type="OMA" id="THESHPR"/>
<gene>
    <name evidence="2" type="ORF">PITG_18663</name>
</gene>
<accession>D0NZA3</accession>
<sequence length="609" mass="69015">MAIYSVSNAQLQPESCITEGCWNVDFKTAEKAAECCMAKRGDNDKQAFVYKAIHELGAMVESSTGEHSPSRPSTRGRYQRISVHETMQSAQVAIQLQNAFSYVFMFNTGKRFHAKVYRCVDHRSCNRYFRVMEINGEDDRDSRCFAVEARGSHSITLKGQDQDGVFASTDGTYKLHYGGWVLVAFGTYQSHFTAEKKYSKSFVPWAYMFNNIKVNITQMHKTRTPAQFEAVSKKLCLQRWQADGQHEYAAWFEKIYLTDTWTRWYTTSGAPGALPNQNPLESHNAVIKTCGVTAKRAKTGVVLNDSIPGVFSLMSAASPTSAISHFSGDDTIHQAVRHTSSSMYYKKTKVVNRKRVPRSFLFNATEYMDTDTDPACEVTKVRVDRYLEAKVGKLRESDTVEDINIHYLCLHEVEILNHSDRAKTFQLQLHPVISMDNIREIRALFRCDCKMFWSTGKQFDLTVAKKNLPTTKLCGGQRKIAGALFIDAPDCRTFSIPSLEKKLTKKPHNPYGWQIAKDFAVVVNGEEEDISMIITIQAYSSRGGRYRWLVDFEGGKQVFLECQQLVQLIVESRRTGLDVTKDAAAHANTHESHPRSVDRDADDDQDLDS</sequence>
<dbReference type="RefSeq" id="XP_002997298.1">
    <property type="nucleotide sequence ID" value="XM_002997252.1"/>
</dbReference>
<feature type="compositionally biased region" description="Acidic residues" evidence="1">
    <location>
        <begin position="600"/>
        <end position="609"/>
    </location>
</feature>
<proteinExistence type="predicted"/>
<dbReference type="OrthoDB" id="93052at2759"/>
<dbReference type="EMBL" id="DS028196">
    <property type="protein sequence ID" value="EEY68912.1"/>
    <property type="molecule type" value="Genomic_DNA"/>
</dbReference>
<reference evidence="3" key="1">
    <citation type="journal article" date="2009" name="Nature">
        <title>Genome sequence and analysis of the Irish potato famine pathogen Phytophthora infestans.</title>
        <authorList>
            <consortium name="The Broad Institute Genome Sequencing Platform"/>
            <person name="Haas B.J."/>
            <person name="Kamoun S."/>
            <person name="Zody M.C."/>
            <person name="Jiang R.H."/>
            <person name="Handsaker R.E."/>
            <person name="Cano L.M."/>
            <person name="Grabherr M."/>
            <person name="Kodira C.D."/>
            <person name="Raffaele S."/>
            <person name="Torto-Alalibo T."/>
            <person name="Bozkurt T.O."/>
            <person name="Ah-Fong A.M."/>
            <person name="Alvarado L."/>
            <person name="Anderson V.L."/>
            <person name="Armstrong M.R."/>
            <person name="Avrova A."/>
            <person name="Baxter L."/>
            <person name="Beynon J."/>
            <person name="Boevink P.C."/>
            <person name="Bollmann S.R."/>
            <person name="Bos J.I."/>
            <person name="Bulone V."/>
            <person name="Cai G."/>
            <person name="Cakir C."/>
            <person name="Carrington J.C."/>
            <person name="Chawner M."/>
            <person name="Conti L."/>
            <person name="Costanzo S."/>
            <person name="Ewan R."/>
            <person name="Fahlgren N."/>
            <person name="Fischbach M.A."/>
            <person name="Fugelstad J."/>
            <person name="Gilroy E.M."/>
            <person name="Gnerre S."/>
            <person name="Green P.J."/>
            <person name="Grenville-Briggs L.J."/>
            <person name="Griffith J."/>
            <person name="Grunwald N.J."/>
            <person name="Horn K."/>
            <person name="Horner N.R."/>
            <person name="Hu C.H."/>
            <person name="Huitema E."/>
            <person name="Jeong D.H."/>
            <person name="Jones A.M."/>
            <person name="Jones J.D."/>
            <person name="Jones R.W."/>
            <person name="Karlsson E.K."/>
            <person name="Kunjeti S.G."/>
            <person name="Lamour K."/>
            <person name="Liu Z."/>
            <person name="Ma L."/>
            <person name="Maclean D."/>
            <person name="Chibucos M.C."/>
            <person name="McDonald H."/>
            <person name="McWalters J."/>
            <person name="Meijer H.J."/>
            <person name="Morgan W."/>
            <person name="Morris P.F."/>
            <person name="Munro C.A."/>
            <person name="O'Neill K."/>
            <person name="Ospina-Giraldo M."/>
            <person name="Pinzon A."/>
            <person name="Pritchard L."/>
            <person name="Ramsahoye B."/>
            <person name="Ren Q."/>
            <person name="Restrepo S."/>
            <person name="Roy S."/>
            <person name="Sadanandom A."/>
            <person name="Savidor A."/>
            <person name="Schornack S."/>
            <person name="Schwartz D.C."/>
            <person name="Schumann U.D."/>
            <person name="Schwessinger B."/>
            <person name="Seyer L."/>
            <person name="Sharpe T."/>
            <person name="Silvar C."/>
            <person name="Song J."/>
            <person name="Studholme D.J."/>
            <person name="Sykes S."/>
            <person name="Thines M."/>
            <person name="van de Vondervoort P.J."/>
            <person name="Phuntumart V."/>
            <person name="Wawra S."/>
            <person name="Weide R."/>
            <person name="Win J."/>
            <person name="Young C."/>
            <person name="Zhou S."/>
            <person name="Fry W."/>
            <person name="Meyers B.C."/>
            <person name="van West P."/>
            <person name="Ristaino J."/>
            <person name="Govers F."/>
            <person name="Birch P.R."/>
            <person name="Whisson S.C."/>
            <person name="Judelson H.S."/>
            <person name="Nusbaum C."/>
        </authorList>
    </citation>
    <scope>NUCLEOTIDE SEQUENCE [LARGE SCALE GENOMIC DNA]</scope>
    <source>
        <strain evidence="3">T30-4</strain>
    </source>
</reference>
<evidence type="ECO:0000313" key="3">
    <source>
        <dbReference type="Proteomes" id="UP000006643"/>
    </source>
</evidence>
<dbReference type="Proteomes" id="UP000006643">
    <property type="component" value="Unassembled WGS sequence"/>
</dbReference>
<evidence type="ECO:0000313" key="2">
    <source>
        <dbReference type="EMBL" id="EEY68912.1"/>
    </source>
</evidence>
<name>D0NZA3_PHYIT</name>
<dbReference type="KEGG" id="pif:PITG_18663"/>
<dbReference type="GeneID" id="9477105"/>
<dbReference type="VEuPathDB" id="FungiDB:PITG_18663"/>
<dbReference type="InParanoid" id="D0NZA3"/>